<evidence type="ECO:0000256" key="7">
    <source>
        <dbReference type="RuleBase" id="RU000461"/>
    </source>
</evidence>
<accession>A0ABS4TV54</accession>
<keyword evidence="3 7" id="KW-0479">Metal-binding</keyword>
<evidence type="ECO:0000313" key="8">
    <source>
        <dbReference type="EMBL" id="MBP2328297.1"/>
    </source>
</evidence>
<dbReference type="InterPro" id="IPR050196">
    <property type="entry name" value="Cytochrome_P450_Monoox"/>
</dbReference>
<keyword evidence="6 7" id="KW-0503">Monooxygenase</keyword>
<dbReference type="InterPro" id="IPR036396">
    <property type="entry name" value="Cyt_P450_sf"/>
</dbReference>
<dbReference type="PRINTS" id="PR00359">
    <property type="entry name" value="BP450"/>
</dbReference>
<dbReference type="Pfam" id="PF00067">
    <property type="entry name" value="p450"/>
    <property type="match status" value="1"/>
</dbReference>
<evidence type="ECO:0000256" key="6">
    <source>
        <dbReference type="ARBA" id="ARBA00023033"/>
    </source>
</evidence>
<comment type="similarity">
    <text evidence="1 7">Belongs to the cytochrome P450 family.</text>
</comment>
<proteinExistence type="inferred from homology"/>
<protein>
    <submittedName>
        <fullName evidence="8">Cytochrome P450</fullName>
    </submittedName>
</protein>
<dbReference type="Gene3D" id="1.10.630.10">
    <property type="entry name" value="Cytochrome P450"/>
    <property type="match status" value="1"/>
</dbReference>
<evidence type="ECO:0000256" key="3">
    <source>
        <dbReference type="ARBA" id="ARBA00022723"/>
    </source>
</evidence>
<keyword evidence="9" id="KW-1185">Reference proteome</keyword>
<dbReference type="PROSITE" id="PS00086">
    <property type="entry name" value="CYTOCHROME_P450"/>
    <property type="match status" value="1"/>
</dbReference>
<keyword evidence="4 7" id="KW-0560">Oxidoreductase</keyword>
<dbReference type="EMBL" id="JAGINW010000001">
    <property type="protein sequence ID" value="MBP2328297.1"/>
    <property type="molecule type" value="Genomic_DNA"/>
</dbReference>
<organism evidence="8 9">
    <name type="scientific">Kibdelosporangium banguiense</name>
    <dbReference type="NCBI Taxonomy" id="1365924"/>
    <lineage>
        <taxon>Bacteria</taxon>
        <taxon>Bacillati</taxon>
        <taxon>Actinomycetota</taxon>
        <taxon>Actinomycetes</taxon>
        <taxon>Pseudonocardiales</taxon>
        <taxon>Pseudonocardiaceae</taxon>
        <taxon>Kibdelosporangium</taxon>
    </lineage>
</organism>
<keyword evidence="2 7" id="KW-0349">Heme</keyword>
<dbReference type="InterPro" id="IPR001128">
    <property type="entry name" value="Cyt_P450"/>
</dbReference>
<keyword evidence="5 7" id="KW-0408">Iron</keyword>
<evidence type="ECO:0000313" key="9">
    <source>
        <dbReference type="Proteomes" id="UP001519332"/>
    </source>
</evidence>
<gene>
    <name evidence="8" type="ORF">JOF56_008682</name>
</gene>
<dbReference type="SUPFAM" id="SSF48264">
    <property type="entry name" value="Cytochrome P450"/>
    <property type="match status" value="1"/>
</dbReference>
<dbReference type="PANTHER" id="PTHR24291:SF50">
    <property type="entry name" value="BIFUNCTIONAL ALBAFLAVENONE MONOOXYGENASE_TERPENE SYNTHASE"/>
    <property type="match status" value="1"/>
</dbReference>
<sequence>MWLVRRQARQPLRLGGHDIPVGASVYYSPYALHRDPRWYPDPERFDADRWLPERSGALPRGAYCPFGAGVHRCIGEAFGITEVMTVLAVLLPRWQFVPASTRAVRPKAVVTLRPDRMPVVVRRRL</sequence>
<name>A0ABS4TV54_9PSEU</name>
<evidence type="ECO:0000256" key="4">
    <source>
        <dbReference type="ARBA" id="ARBA00023002"/>
    </source>
</evidence>
<evidence type="ECO:0000256" key="1">
    <source>
        <dbReference type="ARBA" id="ARBA00010617"/>
    </source>
</evidence>
<evidence type="ECO:0000256" key="5">
    <source>
        <dbReference type="ARBA" id="ARBA00023004"/>
    </source>
</evidence>
<comment type="caution">
    <text evidence="8">The sequence shown here is derived from an EMBL/GenBank/DDBJ whole genome shotgun (WGS) entry which is preliminary data.</text>
</comment>
<dbReference type="InterPro" id="IPR002397">
    <property type="entry name" value="Cyt_P450_B"/>
</dbReference>
<evidence type="ECO:0000256" key="2">
    <source>
        <dbReference type="ARBA" id="ARBA00022617"/>
    </source>
</evidence>
<reference evidence="8 9" key="1">
    <citation type="submission" date="2021-03" db="EMBL/GenBank/DDBJ databases">
        <title>Sequencing the genomes of 1000 actinobacteria strains.</title>
        <authorList>
            <person name="Klenk H.-P."/>
        </authorList>
    </citation>
    <scope>NUCLEOTIDE SEQUENCE [LARGE SCALE GENOMIC DNA]</scope>
    <source>
        <strain evidence="8 9">DSM 46670</strain>
    </source>
</reference>
<dbReference type="Proteomes" id="UP001519332">
    <property type="component" value="Unassembled WGS sequence"/>
</dbReference>
<dbReference type="InterPro" id="IPR017972">
    <property type="entry name" value="Cyt_P450_CS"/>
</dbReference>
<dbReference type="PANTHER" id="PTHR24291">
    <property type="entry name" value="CYTOCHROME P450 FAMILY 4"/>
    <property type="match status" value="1"/>
</dbReference>